<dbReference type="SUPFAM" id="SSF55073">
    <property type="entry name" value="Nucleotide cyclase"/>
    <property type="match status" value="1"/>
</dbReference>
<evidence type="ECO:0000313" key="7">
    <source>
        <dbReference type="EMBL" id="KAH9421790.1"/>
    </source>
</evidence>
<feature type="coiled-coil region" evidence="5">
    <location>
        <begin position="421"/>
        <end position="448"/>
    </location>
</feature>
<dbReference type="CDD" id="cd07302">
    <property type="entry name" value="CHD"/>
    <property type="match status" value="1"/>
</dbReference>
<evidence type="ECO:0000256" key="3">
    <source>
        <dbReference type="ARBA" id="ARBA00023239"/>
    </source>
</evidence>
<evidence type="ECO:0000256" key="2">
    <source>
        <dbReference type="ARBA" id="ARBA00022741"/>
    </source>
</evidence>
<name>A0ABQ8JGQ3_DERPT</name>
<reference evidence="7 8" key="2">
    <citation type="journal article" date="2022" name="Mol. Biol. Evol.">
        <title>Comparative Genomics Reveals Insights into the Divergent Evolution of Astigmatic Mites and Household Pest Adaptations.</title>
        <authorList>
            <person name="Xiong Q."/>
            <person name="Wan A.T."/>
            <person name="Liu X."/>
            <person name="Fung C.S."/>
            <person name="Xiao X."/>
            <person name="Malainual N."/>
            <person name="Hou J."/>
            <person name="Wang L."/>
            <person name="Wang M."/>
            <person name="Yang K.Y."/>
            <person name="Cui Y."/>
            <person name="Leung E.L."/>
            <person name="Nong W."/>
            <person name="Shin S.K."/>
            <person name="Au S.W."/>
            <person name="Jeong K.Y."/>
            <person name="Chew F.T."/>
            <person name="Hui J.H."/>
            <person name="Leung T.F."/>
            <person name="Tungtrongchitr A."/>
            <person name="Zhong N."/>
            <person name="Liu Z."/>
            <person name="Tsui S.K."/>
        </authorList>
    </citation>
    <scope>NUCLEOTIDE SEQUENCE [LARGE SCALE GENOMIC DNA]</scope>
    <source>
        <strain evidence="7">Derp</strain>
    </source>
</reference>
<evidence type="ECO:0000313" key="8">
    <source>
        <dbReference type="Proteomes" id="UP000887458"/>
    </source>
</evidence>
<dbReference type="Gene3D" id="6.10.250.780">
    <property type="match status" value="1"/>
</dbReference>
<dbReference type="Pfam" id="PF00211">
    <property type="entry name" value="Guanylate_cyc"/>
    <property type="match status" value="1"/>
</dbReference>
<dbReference type="SMART" id="SM00044">
    <property type="entry name" value="CYCc"/>
    <property type="match status" value="1"/>
</dbReference>
<dbReference type="InterPro" id="IPR029787">
    <property type="entry name" value="Nucleotide_cyclase"/>
</dbReference>
<sequence>MSTSNNNNRNKLLNDSSIHSIITSSSSTLPQTSTNSASDIFEIISKNFQNRNKSTWDDVCKNFAAKCSTSTKSYASSKDSSSGSIDNIETNKCLYINNNTVCSDENKFSCFLDEKSHTVTYDHLENFTKCLVKKLGLNWEEVIVDMGEKYARQCLAIDSKPLNFIGENLIEFLVNIENIQSIAYKEVSQMKDFSNRAWTPSQPDLLPITVFVNNSETKIVVTYNIMEPICHFVACFLSGLFQRVARLLFNIIIRVNVEIGSDQYKFFIENRRSDATLVNDDSLVSRYKSYLLNRPEQLLMYIQTFKRVFPFHFVCDQNLRFIQYGTGLSKIFGTQNKLNVHISNVFNIVQPNVGFFFESIRHRINLAFILRIRDNISNEHFRSMELQGQIIECVESKCLLFLGSPIVKGLQSLTSQQSRAQESLKRRMDKLKDTIQKANQAVEIERSKNVDLLNLIFPAQVARRLWLGKSVEARQYDDVTMLFSDIVGFTAICSTATPMAIINMLNDLYTQFDVFCGEIDVYKTETIGDAYCVASGLYRQSSYHAVLAAFMALKMMAAVKSFKPKDINVEKFKMRIGLHSGSCLAGIVGVRMPRYCLFGAHVTLANKFESHSEAQRINISPTTYRLLQKFQNFKFTLRDPSCLPKECPANLERISAFVDSYHHPKLATELSQTNHITRALEDINSLNNDTNKS</sequence>
<accession>A0ABQ8JGQ3</accession>
<evidence type="ECO:0000259" key="6">
    <source>
        <dbReference type="PROSITE" id="PS50125"/>
    </source>
</evidence>
<comment type="caution">
    <text evidence="7">The sequence shown here is derived from an EMBL/GenBank/DDBJ whole genome shotgun (WGS) entry which is preliminary data.</text>
</comment>
<protein>
    <recommendedName>
        <fullName evidence="1">guanylate cyclase</fullName>
        <ecNumber evidence="1">4.6.1.2</ecNumber>
    </recommendedName>
</protein>
<dbReference type="InterPro" id="IPR001054">
    <property type="entry name" value="A/G_cyclase"/>
</dbReference>
<gene>
    <name evidence="7" type="primary">GUCY1A2</name>
    <name evidence="7" type="ORF">DERP_002078</name>
</gene>
<dbReference type="EMBL" id="NJHN03000037">
    <property type="protein sequence ID" value="KAH9421790.1"/>
    <property type="molecule type" value="Genomic_DNA"/>
</dbReference>
<evidence type="ECO:0000256" key="1">
    <source>
        <dbReference type="ARBA" id="ARBA00012202"/>
    </source>
</evidence>
<keyword evidence="4" id="KW-0141">cGMP biosynthesis</keyword>
<evidence type="ECO:0000256" key="4">
    <source>
        <dbReference type="ARBA" id="ARBA00023293"/>
    </source>
</evidence>
<dbReference type="InterPro" id="IPR042463">
    <property type="entry name" value="HNOB_dom_associated_sf"/>
</dbReference>
<dbReference type="PROSITE" id="PS50125">
    <property type="entry name" value="GUANYLATE_CYCLASE_2"/>
    <property type="match status" value="1"/>
</dbReference>
<dbReference type="InterPro" id="IPR011645">
    <property type="entry name" value="HNOB_dom_associated"/>
</dbReference>
<feature type="domain" description="Guanylate cyclase" evidence="6">
    <location>
        <begin position="480"/>
        <end position="609"/>
    </location>
</feature>
<dbReference type="PANTHER" id="PTHR45655:SF6">
    <property type="entry name" value="HEAD-SPECIFIC GUANYLATE CYCLASE"/>
    <property type="match status" value="1"/>
</dbReference>
<keyword evidence="2" id="KW-0547">Nucleotide-binding</keyword>
<reference evidence="7 8" key="1">
    <citation type="journal article" date="2018" name="J. Allergy Clin. Immunol.">
        <title>High-quality assembly of Dermatophagoides pteronyssinus genome and transcriptome reveals a wide range of novel allergens.</title>
        <authorList>
            <person name="Liu X.Y."/>
            <person name="Yang K.Y."/>
            <person name="Wang M.Q."/>
            <person name="Kwok J.S."/>
            <person name="Zeng X."/>
            <person name="Yang Z."/>
            <person name="Xiao X.J."/>
            <person name="Lau C.P."/>
            <person name="Li Y."/>
            <person name="Huang Z.M."/>
            <person name="Ba J.G."/>
            <person name="Yim A.K."/>
            <person name="Ouyang C.Y."/>
            <person name="Ngai S.M."/>
            <person name="Chan T.F."/>
            <person name="Leung E.L."/>
            <person name="Liu L."/>
            <person name="Liu Z.G."/>
            <person name="Tsui S.K."/>
        </authorList>
    </citation>
    <scope>NUCLEOTIDE SEQUENCE [LARGE SCALE GENOMIC DNA]</scope>
    <source>
        <strain evidence="7">Derp</strain>
    </source>
</reference>
<keyword evidence="5" id="KW-0175">Coiled coil</keyword>
<dbReference type="PANTHER" id="PTHR45655">
    <property type="entry name" value="GUANYLATE CYCLASE SOLUBLE SUBUNIT BETA-2"/>
    <property type="match status" value="1"/>
</dbReference>
<dbReference type="Gene3D" id="3.30.450.260">
    <property type="entry name" value="Haem NO binding associated domain"/>
    <property type="match status" value="1"/>
</dbReference>
<organism evidence="7 8">
    <name type="scientific">Dermatophagoides pteronyssinus</name>
    <name type="common">European house dust mite</name>
    <dbReference type="NCBI Taxonomy" id="6956"/>
    <lineage>
        <taxon>Eukaryota</taxon>
        <taxon>Metazoa</taxon>
        <taxon>Ecdysozoa</taxon>
        <taxon>Arthropoda</taxon>
        <taxon>Chelicerata</taxon>
        <taxon>Arachnida</taxon>
        <taxon>Acari</taxon>
        <taxon>Acariformes</taxon>
        <taxon>Sarcoptiformes</taxon>
        <taxon>Astigmata</taxon>
        <taxon>Psoroptidia</taxon>
        <taxon>Analgoidea</taxon>
        <taxon>Pyroglyphidae</taxon>
        <taxon>Dermatophagoidinae</taxon>
        <taxon>Dermatophagoides</taxon>
    </lineage>
</organism>
<dbReference type="Gene3D" id="3.30.70.1230">
    <property type="entry name" value="Nucleotide cyclase"/>
    <property type="match status" value="1"/>
</dbReference>
<keyword evidence="3" id="KW-0456">Lyase</keyword>
<keyword evidence="8" id="KW-1185">Reference proteome</keyword>
<proteinExistence type="predicted"/>
<dbReference type="EC" id="4.6.1.2" evidence="1"/>
<evidence type="ECO:0000256" key="5">
    <source>
        <dbReference type="SAM" id="Coils"/>
    </source>
</evidence>
<dbReference type="Pfam" id="PF07701">
    <property type="entry name" value="HNOBA"/>
    <property type="match status" value="1"/>
</dbReference>
<dbReference type="Proteomes" id="UP000887458">
    <property type="component" value="Unassembled WGS sequence"/>
</dbReference>